<evidence type="ECO:0000256" key="9">
    <source>
        <dbReference type="ARBA" id="ARBA00023324"/>
    </source>
</evidence>
<dbReference type="GO" id="GO:0042744">
    <property type="term" value="P:hydrogen peroxide catabolic process"/>
    <property type="evidence" value="ECO:0007669"/>
    <property type="project" value="UniProtKB-UniRule"/>
</dbReference>
<organism evidence="17 18">
    <name type="scientific">Pseudobythopirellula maris</name>
    <dbReference type="NCBI Taxonomy" id="2527991"/>
    <lineage>
        <taxon>Bacteria</taxon>
        <taxon>Pseudomonadati</taxon>
        <taxon>Planctomycetota</taxon>
        <taxon>Planctomycetia</taxon>
        <taxon>Pirellulales</taxon>
        <taxon>Lacipirellulaceae</taxon>
        <taxon>Pseudobythopirellula</taxon>
    </lineage>
</organism>
<dbReference type="PIRSF" id="PIRSF038927">
    <property type="entry name" value="Catalase_clade2"/>
    <property type="match status" value="1"/>
</dbReference>
<dbReference type="InterPro" id="IPR043156">
    <property type="entry name" value="Catalase_clade2_helical"/>
</dbReference>
<dbReference type="InterPro" id="IPR020835">
    <property type="entry name" value="Catalase_sf"/>
</dbReference>
<feature type="active site" evidence="11">
    <location>
        <position position="179"/>
    </location>
</feature>
<dbReference type="InterPro" id="IPR002226">
    <property type="entry name" value="Catalase_haem_BS"/>
</dbReference>
<name>A0A5C5ZKK8_9BACT</name>
<dbReference type="GO" id="GO:0004096">
    <property type="term" value="F:catalase activity"/>
    <property type="evidence" value="ECO:0007669"/>
    <property type="project" value="UniProtKB-UniRule"/>
</dbReference>
<evidence type="ECO:0000256" key="8">
    <source>
        <dbReference type="ARBA" id="ARBA00023004"/>
    </source>
</evidence>
<dbReference type="EMBL" id="SJPQ01000003">
    <property type="protein sequence ID" value="TWT87685.1"/>
    <property type="molecule type" value="Genomic_DNA"/>
</dbReference>
<dbReference type="PROSITE" id="PS00438">
    <property type="entry name" value="CATALASE_2"/>
    <property type="match status" value="1"/>
</dbReference>
<evidence type="ECO:0000256" key="10">
    <source>
        <dbReference type="PIRNR" id="PIRNR038927"/>
    </source>
</evidence>
<dbReference type="GO" id="GO:0046872">
    <property type="term" value="F:metal ion binding"/>
    <property type="evidence" value="ECO:0007669"/>
    <property type="project" value="UniProtKB-KW"/>
</dbReference>
<keyword evidence="18" id="KW-1185">Reference proteome</keyword>
<keyword evidence="8 10" id="KW-0408">Iron</keyword>
<feature type="region of interest" description="Disordered" evidence="15">
    <location>
        <begin position="37"/>
        <end position="78"/>
    </location>
</feature>
<proteinExistence type="inferred from homology"/>
<dbReference type="InterPro" id="IPR024712">
    <property type="entry name" value="Catalase_clade2"/>
</dbReference>
<comment type="cofactor">
    <cofactor evidence="1 10 12">
        <name>heme</name>
        <dbReference type="ChEBI" id="CHEBI:30413"/>
    </cofactor>
</comment>
<dbReference type="Pfam" id="PF18011">
    <property type="entry name" value="Catalase_C"/>
    <property type="match status" value="1"/>
</dbReference>
<sequence length="721" mass="79849">MARALLGHVGTIQFGLLLMATAAQSSHEQNQNLMANDQSKQGMGGEPHQVSGGDDPRLTTNQGLVVSDDQNTLTVGPRGPQALEDFVMREKITHFDHERIPERVVHARGYGAHGYFEPYESAADLTKAAFLQDPKQRTPVFVRFSTVAGRAGSFDTARDVRGFAVKFYTSEGNYDLVGNNIPVFFIQDAIKFPDLIHSVKPAPDRDFPQAQSAHDTFWDFVSLSPESTHMLMWIMSDRAIPRSFRMMDGFGVHTFRMINAKGEAKFVKFHWRPKLGALSLVWDEAVTINGADPDFHRRDLWNSIQAGDFPEWDFCVQEFTEEEAEGFDFDVLDPTKIVPEEIVPLRRLGRMVLDRTVDNFFAETEQVAFCPSHVVPGIDFSNDPLLQGRLFSYLDTQLSRLGSPNFHQIPINQPKCPMQNFQRDGHMQMDVPTGRVANEPNSLDEGSPREDPERGFTSYPAEESGQKLRVRPESFADHYSQARQFYKSMTDPEKRHIAGGFAFELGKCKELKVRKRMLGRLQLVHEELHDAVAKKLGMEGEAEKLEPAAPVLDPDPSPALSQYAGFEGGMQGKKIGLLTTTGVDSQLYNALVEGAKQEGAEVALIAPKAGPIETSRGKELAPDDFLAGAPSALFDCVLVAPSSEGAEALMADPDAVNWVRNAYAHLKVIGVTKEAAPLLDKAQVDPGAKGVLTLRGADDIGQYLKGVAAQHRVWEREEAMS</sequence>
<feature type="domain" description="Catalase core" evidence="16">
    <location>
        <begin position="59"/>
        <end position="447"/>
    </location>
</feature>
<dbReference type="GO" id="GO:0005829">
    <property type="term" value="C:cytosol"/>
    <property type="evidence" value="ECO:0007669"/>
    <property type="project" value="TreeGrafter"/>
</dbReference>
<feature type="binding site" description="axial binding residue" evidence="12">
    <location>
        <position position="393"/>
    </location>
    <ligand>
        <name>heme</name>
        <dbReference type="ChEBI" id="CHEBI:30413"/>
    </ligand>
    <ligandPart>
        <name>Fe</name>
        <dbReference type="ChEBI" id="CHEBI:18248"/>
    </ligandPart>
</feature>
<evidence type="ECO:0000256" key="11">
    <source>
        <dbReference type="PIRSR" id="PIRSR038927-1"/>
    </source>
</evidence>
<feature type="compositionally biased region" description="Polar residues" evidence="15">
    <location>
        <begin position="58"/>
        <end position="74"/>
    </location>
</feature>
<dbReference type="Gene3D" id="3.40.50.880">
    <property type="match status" value="1"/>
</dbReference>
<dbReference type="Gene3D" id="2.40.180.10">
    <property type="entry name" value="Catalase core domain"/>
    <property type="match status" value="1"/>
</dbReference>
<evidence type="ECO:0000259" key="16">
    <source>
        <dbReference type="SMART" id="SM01060"/>
    </source>
</evidence>
<keyword evidence="4 10" id="KW-0575">Peroxidase</keyword>
<feature type="binding site" evidence="13">
    <location>
        <position position="192"/>
    </location>
    <ligand>
        <name>heme</name>
        <dbReference type="ChEBI" id="CHEBI:30413"/>
    </ligand>
</feature>
<keyword evidence="7 10" id="KW-0560">Oxidoreductase</keyword>
<keyword evidence="5 10" id="KW-0349">Heme</keyword>
<protein>
    <recommendedName>
        <fullName evidence="3 10">Catalase</fullName>
        <ecNumber evidence="3 10">1.11.1.6</ecNumber>
    </recommendedName>
</protein>
<evidence type="ECO:0000313" key="18">
    <source>
        <dbReference type="Proteomes" id="UP000315440"/>
    </source>
</evidence>
<feature type="binding site" evidence="13">
    <location>
        <position position="103"/>
    </location>
    <ligand>
        <name>heme</name>
        <dbReference type="ChEBI" id="CHEBI:30413"/>
    </ligand>
</feature>
<evidence type="ECO:0000256" key="15">
    <source>
        <dbReference type="SAM" id="MobiDB-lite"/>
    </source>
</evidence>
<dbReference type="PANTHER" id="PTHR42821">
    <property type="entry name" value="CATALASE"/>
    <property type="match status" value="1"/>
</dbReference>
<dbReference type="PROSITE" id="PS51402">
    <property type="entry name" value="CATALASE_3"/>
    <property type="match status" value="1"/>
</dbReference>
<dbReference type="InterPro" id="IPR018028">
    <property type="entry name" value="Catalase"/>
</dbReference>
<evidence type="ECO:0000256" key="7">
    <source>
        <dbReference type="ARBA" id="ARBA00023002"/>
    </source>
</evidence>
<gene>
    <name evidence="17" type="primary">katE</name>
    <name evidence="17" type="ORF">Mal64_32280</name>
</gene>
<comment type="similarity">
    <text evidence="2">Belongs to the catalase family. HPII subfamily.</text>
</comment>
<evidence type="ECO:0000313" key="17">
    <source>
        <dbReference type="EMBL" id="TWT87685.1"/>
    </source>
</evidence>
<feature type="active site" evidence="11">
    <location>
        <position position="106"/>
    </location>
</feature>
<feature type="region of interest" description="Disordered" evidence="15">
    <location>
        <begin position="432"/>
        <end position="468"/>
    </location>
</feature>
<feature type="binding site" evidence="13">
    <location>
        <position position="143"/>
    </location>
    <ligand>
        <name>heme</name>
        <dbReference type="ChEBI" id="CHEBI:30413"/>
    </ligand>
</feature>
<dbReference type="PANTHER" id="PTHR42821:SF1">
    <property type="entry name" value="CATALASE-B"/>
    <property type="match status" value="1"/>
</dbReference>
<evidence type="ECO:0000256" key="1">
    <source>
        <dbReference type="ARBA" id="ARBA00001971"/>
    </source>
</evidence>
<dbReference type="PROSITE" id="PS00437">
    <property type="entry name" value="CATALASE_1"/>
    <property type="match status" value="1"/>
</dbReference>
<dbReference type="PRINTS" id="PR00067">
    <property type="entry name" value="CATALASE"/>
</dbReference>
<dbReference type="SUPFAM" id="SSF56634">
    <property type="entry name" value="Heme-dependent catalase-like"/>
    <property type="match status" value="1"/>
</dbReference>
<dbReference type="SUPFAM" id="SSF52317">
    <property type="entry name" value="Class I glutamine amidotransferase-like"/>
    <property type="match status" value="1"/>
</dbReference>
<evidence type="ECO:0000256" key="3">
    <source>
        <dbReference type="ARBA" id="ARBA00012314"/>
    </source>
</evidence>
<dbReference type="InterPro" id="IPR041399">
    <property type="entry name" value="Catalase_large_C"/>
</dbReference>
<evidence type="ECO:0000256" key="2">
    <source>
        <dbReference type="ARBA" id="ARBA00010660"/>
    </source>
</evidence>
<reference evidence="17 18" key="1">
    <citation type="submission" date="2019-02" db="EMBL/GenBank/DDBJ databases">
        <title>Deep-cultivation of Planctomycetes and their phenomic and genomic characterization uncovers novel biology.</title>
        <authorList>
            <person name="Wiegand S."/>
            <person name="Jogler M."/>
            <person name="Boedeker C."/>
            <person name="Pinto D."/>
            <person name="Vollmers J."/>
            <person name="Rivas-Marin E."/>
            <person name="Kohn T."/>
            <person name="Peeters S.H."/>
            <person name="Heuer A."/>
            <person name="Rast P."/>
            <person name="Oberbeckmann S."/>
            <person name="Bunk B."/>
            <person name="Jeske O."/>
            <person name="Meyerdierks A."/>
            <person name="Storesund J.E."/>
            <person name="Kallscheuer N."/>
            <person name="Luecker S."/>
            <person name="Lage O.M."/>
            <person name="Pohl T."/>
            <person name="Merkel B.J."/>
            <person name="Hornburger P."/>
            <person name="Mueller R.-W."/>
            <person name="Bruemmer F."/>
            <person name="Labrenz M."/>
            <person name="Spormann A.M."/>
            <person name="Op Den Camp H."/>
            <person name="Overmann J."/>
            <person name="Amann R."/>
            <person name="Jetten M.S.M."/>
            <person name="Mascher T."/>
            <person name="Medema M.H."/>
            <person name="Devos D.P."/>
            <person name="Kaster A.-K."/>
            <person name="Ovreas L."/>
            <person name="Rohde M."/>
            <person name="Galperin M.Y."/>
            <person name="Jogler C."/>
        </authorList>
    </citation>
    <scope>NUCLEOTIDE SEQUENCE [LARGE SCALE GENOMIC DNA]</scope>
    <source>
        <strain evidence="17 18">Mal64</strain>
    </source>
</reference>
<dbReference type="Proteomes" id="UP000315440">
    <property type="component" value="Unassembled WGS sequence"/>
</dbReference>
<comment type="catalytic activity">
    <reaction evidence="10 14">
        <text>2 H2O2 = O2 + 2 H2O</text>
        <dbReference type="Rhea" id="RHEA:20309"/>
        <dbReference type="ChEBI" id="CHEBI:15377"/>
        <dbReference type="ChEBI" id="CHEBI:15379"/>
        <dbReference type="ChEBI" id="CHEBI:16240"/>
        <dbReference type="EC" id="1.11.1.6"/>
    </reaction>
</comment>
<dbReference type="CDD" id="cd03132">
    <property type="entry name" value="GATase1_catalase"/>
    <property type="match status" value="1"/>
</dbReference>
<dbReference type="Pfam" id="PF06628">
    <property type="entry name" value="Catalase-rel"/>
    <property type="match status" value="1"/>
</dbReference>
<dbReference type="FunFam" id="2.40.180.10:FF:000003">
    <property type="entry name" value="Catalase"/>
    <property type="match status" value="1"/>
</dbReference>
<dbReference type="GO" id="GO:0020037">
    <property type="term" value="F:heme binding"/>
    <property type="evidence" value="ECO:0007669"/>
    <property type="project" value="UniProtKB-UniRule"/>
</dbReference>
<dbReference type="GO" id="GO:0006979">
    <property type="term" value="P:response to oxidative stress"/>
    <property type="evidence" value="ECO:0007669"/>
    <property type="project" value="InterPro"/>
</dbReference>
<feature type="binding site" evidence="13">
    <location>
        <position position="389"/>
    </location>
    <ligand>
        <name>heme</name>
        <dbReference type="ChEBI" id="CHEBI:30413"/>
    </ligand>
</feature>
<feature type="binding site" evidence="13">
    <location>
        <position position="400"/>
    </location>
    <ligand>
        <name>heme</name>
        <dbReference type="ChEBI" id="CHEBI:30413"/>
    </ligand>
</feature>
<comment type="caution">
    <text evidence="17">The sequence shown here is derived from an EMBL/GenBank/DDBJ whole genome shotgun (WGS) entry which is preliminary data.</text>
</comment>
<dbReference type="EC" id="1.11.1.6" evidence="3 10"/>
<evidence type="ECO:0000256" key="13">
    <source>
        <dbReference type="PIRSR" id="PIRSR038927-3"/>
    </source>
</evidence>
<dbReference type="Pfam" id="PF00199">
    <property type="entry name" value="Catalase"/>
    <property type="match status" value="1"/>
</dbReference>
<dbReference type="SMART" id="SM01060">
    <property type="entry name" value="Catalase"/>
    <property type="match status" value="1"/>
</dbReference>
<dbReference type="InterPro" id="IPR011614">
    <property type="entry name" value="Catalase_core"/>
</dbReference>
<evidence type="ECO:0000256" key="12">
    <source>
        <dbReference type="PIRSR" id="PIRSR038927-2"/>
    </source>
</evidence>
<keyword evidence="6 10" id="KW-0479">Metal-binding</keyword>
<dbReference type="InterPro" id="IPR024708">
    <property type="entry name" value="Catalase_AS"/>
</dbReference>
<comment type="function">
    <text evidence="10">Decomposes hydrogen peroxide into water and oxygen; serves to protect cells from the toxic effects of hydrogen peroxide.</text>
</comment>
<accession>A0A5C5ZKK8</accession>
<keyword evidence="9 10" id="KW-0376">Hydrogen peroxide</keyword>
<dbReference type="InterPro" id="IPR029062">
    <property type="entry name" value="Class_I_gatase-like"/>
</dbReference>
<evidence type="ECO:0000256" key="4">
    <source>
        <dbReference type="ARBA" id="ARBA00022559"/>
    </source>
</evidence>
<dbReference type="Gene3D" id="1.20.1370.20">
    <property type="match status" value="1"/>
</dbReference>
<dbReference type="InterPro" id="IPR010582">
    <property type="entry name" value="Catalase_immune_responsive"/>
</dbReference>
<dbReference type="AlphaFoldDB" id="A0A5C5ZKK8"/>
<evidence type="ECO:0000256" key="14">
    <source>
        <dbReference type="RuleBase" id="RU000498"/>
    </source>
</evidence>
<evidence type="ECO:0000256" key="6">
    <source>
        <dbReference type="ARBA" id="ARBA00022723"/>
    </source>
</evidence>
<evidence type="ECO:0000256" key="5">
    <source>
        <dbReference type="ARBA" id="ARBA00022617"/>
    </source>
</evidence>